<protein>
    <submittedName>
        <fullName evidence="8">Pentatricopeptide repeat-containing protein At1g64100</fullName>
    </submittedName>
</protein>
<dbReference type="AlphaFoldDB" id="A0A6P5EP25"/>
<sequence length="705" mass="79531">MRALFSSFSSPSLFSLPARNPLLFLLLLRRIPSPSTPPPPPPFPPLPPTLLARSLHGLAPPPSAPPPSRILQSDPNPGPASEVDNGDDGDDPMDEFLSRFVWAIRGKLADAFPGLPRETLDGMLLVICQKVVARLDGGSSASGDGDSPLDLSEDLWRTIWEVSNSVHEAMRRDRVRAELKQYLHCDEVKEMCRFAADVGIRGPFLRELRFKWARGKLDEVEFYRGLDRMREQGQKREQEGGEEKGAPPMVTVLPQRKGKIKYKIYGLDLSDPKWAEVAEKVAEAEKHFVPEEPQPIEGKCKKVEEKILALNAKRDDPAPLLAEWAEHLGPKRVDWLALLDRIKERNLNLYFKIAELLLDEESFETAIRDYSKLIDLHSKADRLEDAERILQKMTEKAIDPDILTSITLVHMYSKAGNLDRAKEAFERLRKEGFQPDLKLYNSMIMAYVKSGLPKQGEMLMREMEVKDIKPTKELYMELLRAFAARGQVDGAQRIMNTMQFSGIQPTLESFTLLIEAYGQAGDPDQARGHFDQMVKSGHKPDDRCTASMITAYAKKNLLDKALDLLLTLEKDRFKPGVLTNTVLADWLGRLQLVEEAEQLVKQIKETGEEAPFEIHIGLCDMYARAKQEEKLRKSMKILEGRKQMLKADQFERVISGLLAGGFVQDAKRMHGLMQARGFAPSESVRVALMAAQSIPRPRPASRKRG</sequence>
<accession>A0A6P5EP25</accession>
<dbReference type="Gramene" id="Aco012085.1.mrna1">
    <property type="protein sequence ID" value="Aco012085.1.mrna1"/>
    <property type="gene ID" value="Aco012085.1.path1"/>
</dbReference>
<feature type="compositionally biased region" description="Pro residues" evidence="6">
    <location>
        <begin position="59"/>
        <end position="68"/>
    </location>
</feature>
<evidence type="ECO:0000313" key="8">
    <source>
        <dbReference type="RefSeq" id="XP_020083063.1"/>
    </source>
</evidence>
<keyword evidence="2" id="KW-0809">Transit peptide</keyword>
<feature type="repeat" description="PPR" evidence="4">
    <location>
        <begin position="436"/>
        <end position="470"/>
    </location>
</feature>
<feature type="repeat" description="PPR" evidence="4">
    <location>
        <begin position="471"/>
        <end position="505"/>
    </location>
</feature>
<keyword evidence="1" id="KW-0677">Repeat</keyword>
<dbReference type="SUPFAM" id="SSF48452">
    <property type="entry name" value="TPR-like"/>
    <property type="match status" value="1"/>
</dbReference>
<dbReference type="Pfam" id="PF01535">
    <property type="entry name" value="PPR"/>
    <property type="match status" value="1"/>
</dbReference>
<dbReference type="PANTHER" id="PTHR46862">
    <property type="entry name" value="OS07G0661900 PROTEIN"/>
    <property type="match status" value="1"/>
</dbReference>
<reference evidence="8" key="2">
    <citation type="submission" date="2025-08" db="UniProtKB">
        <authorList>
            <consortium name="RefSeq"/>
        </authorList>
    </citation>
    <scope>IDENTIFICATION</scope>
    <source>
        <tissue evidence="8">Leaf</tissue>
    </source>
</reference>
<feature type="coiled-coil region" evidence="5">
    <location>
        <begin position="589"/>
        <end position="648"/>
    </location>
</feature>
<dbReference type="Pfam" id="PF13812">
    <property type="entry name" value="PPR_3"/>
    <property type="match status" value="2"/>
</dbReference>
<evidence type="ECO:0000256" key="5">
    <source>
        <dbReference type="SAM" id="Coils"/>
    </source>
</evidence>
<feature type="compositionally biased region" description="Pro residues" evidence="6">
    <location>
        <begin position="34"/>
        <end position="48"/>
    </location>
</feature>
<evidence type="ECO:0000256" key="3">
    <source>
        <dbReference type="PROSITE-ProRule" id="PRU00339"/>
    </source>
</evidence>
<dbReference type="Gene3D" id="1.25.40.10">
    <property type="entry name" value="Tetratricopeptide repeat domain"/>
    <property type="match status" value="2"/>
</dbReference>
<proteinExistence type="predicted"/>
<dbReference type="OrthoDB" id="185373at2759"/>
<evidence type="ECO:0000256" key="6">
    <source>
        <dbReference type="SAM" id="MobiDB-lite"/>
    </source>
</evidence>
<dbReference type="InterPro" id="IPR002885">
    <property type="entry name" value="PPR_rpt"/>
</dbReference>
<keyword evidence="7" id="KW-1185">Reference proteome</keyword>
<dbReference type="InterPro" id="IPR019734">
    <property type="entry name" value="TPR_rpt"/>
</dbReference>
<dbReference type="NCBIfam" id="TIGR00756">
    <property type="entry name" value="PPR"/>
    <property type="match status" value="4"/>
</dbReference>
<dbReference type="RefSeq" id="XP_020083063.1">
    <property type="nucleotide sequence ID" value="XM_020227474.1"/>
</dbReference>
<name>A0A6P5EP25_ANACO</name>
<organism evidence="7 8">
    <name type="scientific">Ananas comosus</name>
    <name type="common">Pineapple</name>
    <name type="synonym">Ananas ananas</name>
    <dbReference type="NCBI Taxonomy" id="4615"/>
    <lineage>
        <taxon>Eukaryota</taxon>
        <taxon>Viridiplantae</taxon>
        <taxon>Streptophyta</taxon>
        <taxon>Embryophyta</taxon>
        <taxon>Tracheophyta</taxon>
        <taxon>Spermatophyta</taxon>
        <taxon>Magnoliopsida</taxon>
        <taxon>Liliopsida</taxon>
        <taxon>Poales</taxon>
        <taxon>Bromeliaceae</taxon>
        <taxon>Bromelioideae</taxon>
        <taxon>Ananas</taxon>
    </lineage>
</organism>
<dbReference type="Proteomes" id="UP000515123">
    <property type="component" value="Linkage group 2"/>
</dbReference>
<dbReference type="InterPro" id="IPR011990">
    <property type="entry name" value="TPR-like_helical_dom_sf"/>
</dbReference>
<evidence type="ECO:0000256" key="1">
    <source>
        <dbReference type="ARBA" id="ARBA00022737"/>
    </source>
</evidence>
<dbReference type="GeneID" id="109706558"/>
<reference evidence="7" key="1">
    <citation type="journal article" date="2015" name="Nat. Genet.">
        <title>The pineapple genome and the evolution of CAM photosynthesis.</title>
        <authorList>
            <person name="Ming R."/>
            <person name="VanBuren R."/>
            <person name="Wai C.M."/>
            <person name="Tang H."/>
            <person name="Schatz M.C."/>
            <person name="Bowers J.E."/>
            <person name="Lyons E."/>
            <person name="Wang M.L."/>
            <person name="Chen J."/>
            <person name="Biggers E."/>
            <person name="Zhang J."/>
            <person name="Huang L."/>
            <person name="Zhang L."/>
            <person name="Miao W."/>
            <person name="Zhang J."/>
            <person name="Ye Z."/>
            <person name="Miao C."/>
            <person name="Lin Z."/>
            <person name="Wang H."/>
            <person name="Zhou H."/>
            <person name="Yim W.C."/>
            <person name="Priest H.D."/>
            <person name="Zheng C."/>
            <person name="Woodhouse M."/>
            <person name="Edger P.P."/>
            <person name="Guyot R."/>
            <person name="Guo H.B."/>
            <person name="Guo H."/>
            <person name="Zheng G."/>
            <person name="Singh R."/>
            <person name="Sharma A."/>
            <person name="Min X."/>
            <person name="Zheng Y."/>
            <person name="Lee H."/>
            <person name="Gurtowski J."/>
            <person name="Sedlazeck F.J."/>
            <person name="Harkess A."/>
            <person name="McKain M.R."/>
            <person name="Liao Z."/>
            <person name="Fang J."/>
            <person name="Liu J."/>
            <person name="Zhang X."/>
            <person name="Zhang Q."/>
            <person name="Hu W."/>
            <person name="Qin Y."/>
            <person name="Wang K."/>
            <person name="Chen L.Y."/>
            <person name="Shirley N."/>
            <person name="Lin Y.R."/>
            <person name="Liu L.Y."/>
            <person name="Hernandez A.G."/>
            <person name="Wright C.L."/>
            <person name="Bulone V."/>
            <person name="Tuskan G.A."/>
            <person name="Heath K."/>
            <person name="Zee F."/>
            <person name="Moore P.H."/>
            <person name="Sunkar R."/>
            <person name="Leebens-Mack J.H."/>
            <person name="Mockler T."/>
            <person name="Bennetzen J.L."/>
            <person name="Freeling M."/>
            <person name="Sankoff D."/>
            <person name="Paterson A.H."/>
            <person name="Zhu X."/>
            <person name="Yang X."/>
            <person name="Smith J.A."/>
            <person name="Cushman J.C."/>
            <person name="Paull R.E."/>
            <person name="Yu Q."/>
        </authorList>
    </citation>
    <scope>NUCLEOTIDE SEQUENCE [LARGE SCALE GENOMIC DNA]</scope>
    <source>
        <strain evidence="7">cv. F153</strain>
    </source>
</reference>
<gene>
    <name evidence="8" type="primary">LOC109706558</name>
</gene>
<feature type="repeat" description="PPR" evidence="4">
    <location>
        <begin position="401"/>
        <end position="435"/>
    </location>
</feature>
<feature type="region of interest" description="Disordered" evidence="6">
    <location>
        <begin position="34"/>
        <end position="90"/>
    </location>
</feature>
<feature type="repeat" description="PPR" evidence="4">
    <location>
        <begin position="506"/>
        <end position="540"/>
    </location>
</feature>
<evidence type="ECO:0000256" key="2">
    <source>
        <dbReference type="ARBA" id="ARBA00022946"/>
    </source>
</evidence>
<dbReference type="PROSITE" id="PS51375">
    <property type="entry name" value="PPR"/>
    <property type="match status" value="5"/>
</dbReference>
<evidence type="ECO:0000256" key="4">
    <source>
        <dbReference type="PROSITE-ProRule" id="PRU00708"/>
    </source>
</evidence>
<dbReference type="PROSITE" id="PS50005">
    <property type="entry name" value="TPR"/>
    <property type="match status" value="1"/>
</dbReference>
<dbReference type="PANTHER" id="PTHR46862:SF2">
    <property type="entry name" value="OS02G0611400 PROTEIN"/>
    <property type="match status" value="1"/>
</dbReference>
<keyword evidence="3" id="KW-0802">TPR repeat</keyword>
<evidence type="ECO:0000313" key="7">
    <source>
        <dbReference type="Proteomes" id="UP000515123"/>
    </source>
</evidence>
<keyword evidence="5" id="KW-0175">Coiled coil</keyword>
<feature type="repeat" description="TPR" evidence="3">
    <location>
        <begin position="347"/>
        <end position="380"/>
    </location>
</feature>
<feature type="repeat" description="PPR" evidence="4">
    <location>
        <begin position="366"/>
        <end position="400"/>
    </location>
</feature>